<dbReference type="InterPro" id="IPR046151">
    <property type="entry name" value="DUF6153"/>
</dbReference>
<evidence type="ECO:0000256" key="1">
    <source>
        <dbReference type="SAM" id="MobiDB-lite"/>
    </source>
</evidence>
<dbReference type="Pfam" id="PF19650">
    <property type="entry name" value="DUF6153"/>
    <property type="match status" value="1"/>
</dbReference>
<name>A0ABN0ZX56_9ACTN</name>
<feature type="transmembrane region" description="Helical" evidence="2">
    <location>
        <begin position="12"/>
        <end position="30"/>
    </location>
</feature>
<organism evidence="3 4">
    <name type="scientific">Streptomyces stramineus</name>
    <dbReference type="NCBI Taxonomy" id="173861"/>
    <lineage>
        <taxon>Bacteria</taxon>
        <taxon>Bacillati</taxon>
        <taxon>Actinomycetota</taxon>
        <taxon>Actinomycetes</taxon>
        <taxon>Kitasatosporales</taxon>
        <taxon>Streptomycetaceae</taxon>
        <taxon>Streptomyces</taxon>
    </lineage>
</organism>
<protein>
    <submittedName>
        <fullName evidence="3">Uncharacterized protein</fullName>
    </submittedName>
</protein>
<keyword evidence="4" id="KW-1185">Reference proteome</keyword>
<keyword evidence="2" id="KW-0472">Membrane</keyword>
<sequence length="149" mass="14794">MDGRREATAWCGRLLLFAALLLGIVTMHTLGHPSEHAPAPGATTHHAAPAAAGAPSAGVPSSGVPSAAVPDDGGPRALSPGHGGMDPMAVCVAVLGAGFTLALLLALAARTLPAGAAGPSPGARFLRALWPNPPPPRHKALARLSVLRV</sequence>
<proteinExistence type="predicted"/>
<feature type="compositionally biased region" description="Low complexity" evidence="1">
    <location>
        <begin position="36"/>
        <end position="70"/>
    </location>
</feature>
<keyword evidence="2" id="KW-1133">Transmembrane helix</keyword>
<evidence type="ECO:0000256" key="2">
    <source>
        <dbReference type="SAM" id="Phobius"/>
    </source>
</evidence>
<reference evidence="3 4" key="1">
    <citation type="journal article" date="2019" name="Int. J. Syst. Evol. Microbiol.">
        <title>The Global Catalogue of Microorganisms (GCM) 10K type strain sequencing project: providing services to taxonomists for standard genome sequencing and annotation.</title>
        <authorList>
            <consortium name="The Broad Institute Genomics Platform"/>
            <consortium name="The Broad Institute Genome Sequencing Center for Infectious Disease"/>
            <person name="Wu L."/>
            <person name="Ma J."/>
        </authorList>
    </citation>
    <scope>NUCLEOTIDE SEQUENCE [LARGE SCALE GENOMIC DNA]</scope>
    <source>
        <strain evidence="3 4">JCM 10649</strain>
    </source>
</reference>
<accession>A0ABN0ZX56</accession>
<dbReference type="EMBL" id="BAAAHB010000022">
    <property type="protein sequence ID" value="GAA0461944.1"/>
    <property type="molecule type" value="Genomic_DNA"/>
</dbReference>
<comment type="caution">
    <text evidence="3">The sequence shown here is derived from an EMBL/GenBank/DDBJ whole genome shotgun (WGS) entry which is preliminary data.</text>
</comment>
<feature type="region of interest" description="Disordered" evidence="1">
    <location>
        <begin position="35"/>
        <end position="81"/>
    </location>
</feature>
<dbReference type="RefSeq" id="WP_344089682.1">
    <property type="nucleotide sequence ID" value="NZ_BAAAHB010000022.1"/>
</dbReference>
<keyword evidence="2" id="KW-0812">Transmembrane</keyword>
<dbReference type="Proteomes" id="UP001499895">
    <property type="component" value="Unassembled WGS sequence"/>
</dbReference>
<evidence type="ECO:0000313" key="4">
    <source>
        <dbReference type="Proteomes" id="UP001499895"/>
    </source>
</evidence>
<evidence type="ECO:0000313" key="3">
    <source>
        <dbReference type="EMBL" id="GAA0461944.1"/>
    </source>
</evidence>
<feature type="transmembrane region" description="Helical" evidence="2">
    <location>
        <begin position="87"/>
        <end position="109"/>
    </location>
</feature>
<gene>
    <name evidence="3" type="ORF">GCM10009544_25550</name>
</gene>